<dbReference type="SUPFAM" id="SSF49599">
    <property type="entry name" value="TRAF domain-like"/>
    <property type="match status" value="1"/>
</dbReference>
<comment type="similarity">
    <text evidence="2">Belongs to the Tdpoz family.</text>
</comment>
<dbReference type="Gene3D" id="1.25.40.420">
    <property type="match status" value="1"/>
</dbReference>
<dbReference type="InterPro" id="IPR008974">
    <property type="entry name" value="TRAF-like"/>
</dbReference>
<dbReference type="AlphaFoldDB" id="A0A8I6X7E5"/>
<reference evidence="6" key="1">
    <citation type="journal article" date="2012" name="Nature">
        <title>A physical, genetic and functional sequence assembly of the barley genome.</title>
        <authorList>
            <consortium name="The International Barley Genome Sequencing Consortium"/>
            <person name="Mayer K.F."/>
            <person name="Waugh R."/>
            <person name="Brown J.W."/>
            <person name="Schulman A."/>
            <person name="Langridge P."/>
            <person name="Platzer M."/>
            <person name="Fincher G.B."/>
            <person name="Muehlbauer G.J."/>
            <person name="Sato K."/>
            <person name="Close T.J."/>
            <person name="Wise R.P."/>
            <person name="Stein N."/>
        </authorList>
    </citation>
    <scope>NUCLEOTIDE SEQUENCE [LARGE SCALE GENOMIC DNA]</scope>
    <source>
        <strain evidence="6">cv. Morex</strain>
    </source>
</reference>
<dbReference type="OrthoDB" id="1878800at2759"/>
<dbReference type="GO" id="GO:0016567">
    <property type="term" value="P:protein ubiquitination"/>
    <property type="evidence" value="ECO:0007669"/>
    <property type="project" value="InterPro"/>
</dbReference>
<organism evidence="5 6">
    <name type="scientific">Hordeum vulgare subsp. vulgare</name>
    <name type="common">Domesticated barley</name>
    <dbReference type="NCBI Taxonomy" id="112509"/>
    <lineage>
        <taxon>Eukaryota</taxon>
        <taxon>Viridiplantae</taxon>
        <taxon>Streptophyta</taxon>
        <taxon>Embryophyta</taxon>
        <taxon>Tracheophyta</taxon>
        <taxon>Spermatophyta</taxon>
        <taxon>Magnoliopsida</taxon>
        <taxon>Liliopsida</taxon>
        <taxon>Poales</taxon>
        <taxon>Poaceae</taxon>
        <taxon>BOP clade</taxon>
        <taxon>Pooideae</taxon>
        <taxon>Triticodae</taxon>
        <taxon>Triticeae</taxon>
        <taxon>Hordeinae</taxon>
        <taxon>Hordeum</taxon>
    </lineage>
</organism>
<accession>A0A8I6X7E5</accession>
<evidence type="ECO:0000313" key="5">
    <source>
        <dbReference type="EnsemblPlants" id="HORVU.MOREX.r3.2HG0197820.1.CDS1"/>
    </source>
</evidence>
<reference evidence="5" key="2">
    <citation type="submission" date="2020-10" db="EMBL/GenBank/DDBJ databases">
        <authorList>
            <person name="Scholz U."/>
            <person name="Mascher M."/>
            <person name="Fiebig A."/>
        </authorList>
    </citation>
    <scope>NUCLEOTIDE SEQUENCE [LARGE SCALE GENOMIC DNA]</scope>
    <source>
        <strain evidence="5">cv. Morex</strain>
    </source>
</reference>
<dbReference type="InterPro" id="IPR011333">
    <property type="entry name" value="SKP1/BTB/POZ_sf"/>
</dbReference>
<dbReference type="SMART" id="SM00061">
    <property type="entry name" value="MATH"/>
    <property type="match status" value="1"/>
</dbReference>
<dbReference type="SMR" id="A0A8I6X7E5"/>
<dbReference type="InterPro" id="IPR002083">
    <property type="entry name" value="MATH/TRAF_dom"/>
</dbReference>
<dbReference type="Gene3D" id="2.60.210.10">
    <property type="entry name" value="Apoptosis, Tumor Necrosis Factor Receptor Associated Protein 2, Chain A"/>
    <property type="match status" value="1"/>
</dbReference>
<proteinExistence type="inferred from homology"/>
<evidence type="ECO:0000256" key="2">
    <source>
        <dbReference type="ARBA" id="ARBA00010846"/>
    </source>
</evidence>
<dbReference type="Gene3D" id="3.30.710.10">
    <property type="entry name" value="Potassium Channel Kv1.1, Chain A"/>
    <property type="match status" value="1"/>
</dbReference>
<dbReference type="PROSITE" id="PS50144">
    <property type="entry name" value="MATH"/>
    <property type="match status" value="1"/>
</dbReference>
<reference evidence="5" key="3">
    <citation type="submission" date="2022-01" db="UniProtKB">
        <authorList>
            <consortium name="EnsemblPlants"/>
        </authorList>
    </citation>
    <scope>IDENTIFICATION</scope>
    <source>
        <strain evidence="5">subsp. vulgare</strain>
    </source>
</reference>
<dbReference type="GeneID" id="123428784"/>
<dbReference type="SMART" id="SM00225">
    <property type="entry name" value="BTB"/>
    <property type="match status" value="1"/>
</dbReference>
<dbReference type="KEGG" id="hvg:123428784"/>
<dbReference type="Pfam" id="PF00651">
    <property type="entry name" value="BTB"/>
    <property type="match status" value="1"/>
</dbReference>
<evidence type="ECO:0000256" key="1">
    <source>
        <dbReference type="ARBA" id="ARBA00004906"/>
    </source>
</evidence>
<dbReference type="PROSITE" id="PS50097">
    <property type="entry name" value="BTB"/>
    <property type="match status" value="1"/>
</dbReference>
<dbReference type="Gramene" id="HORVU.MOREX.r3.2HG0197820.1">
    <property type="protein sequence ID" value="HORVU.MOREX.r3.2HG0197820.1.CDS1"/>
    <property type="gene ID" value="HORVU.MOREX.r3.2HG0197820"/>
</dbReference>
<sequence length="358" mass="39839">MGNSALFHGECQSETSSTCSTESAMSAHNFVVRDFPLLDGIGGGKFVSSSTFNVGGYGWRIRFYPDGTQKDKSSDAASCFLHCTNLAKDVRARSKLNVLEKLDGEVQVTTFGCLEYTFSPTQDCWGKHEFVTKSKLKTLSDANNGRFTVRCVLMVIQESRTVRNRRPIEIEVPPPTLQQSLEHMLKDGEGADVTFSVGGQLFKAHRCVLAARSPVFKAELFGLLKENTARNVEVDEMEPQIFEALLRFMYTDAMPDDEDEGKTERVQHLLVAADRYGVDRLKIMCEDKLYEGIDVDTVATTLLLAEQHHCEDLKETCIQFMSSPRNILGDVMATNGFKQLVASCPLLMEDILKGVSCT</sequence>
<dbReference type="PANTHER" id="PTHR26379">
    <property type="entry name" value="BTB/POZ AND MATH DOMAIN-CONTAINING PROTEIN 1"/>
    <property type="match status" value="1"/>
</dbReference>
<dbReference type="Pfam" id="PF22486">
    <property type="entry name" value="MATH_2"/>
    <property type="match status" value="1"/>
</dbReference>
<dbReference type="CDD" id="cd00121">
    <property type="entry name" value="MATH"/>
    <property type="match status" value="1"/>
</dbReference>
<dbReference type="RefSeq" id="XP_044968865.1">
    <property type="nucleotide sequence ID" value="XM_045112930.1"/>
</dbReference>
<feature type="domain" description="MATH" evidence="4">
    <location>
        <begin position="25"/>
        <end position="153"/>
    </location>
</feature>
<protein>
    <submittedName>
        <fullName evidence="5">Uncharacterized protein</fullName>
    </submittedName>
</protein>
<name>A0A8I6X7E5_HORVV</name>
<comment type="pathway">
    <text evidence="1">Protein modification; protein ubiquitination.</text>
</comment>
<dbReference type="InterPro" id="IPR000210">
    <property type="entry name" value="BTB/POZ_dom"/>
</dbReference>
<dbReference type="Gramene" id="HORVU.MOREX.r2.2HG0164300.1">
    <property type="protein sequence ID" value="HORVU.MOREX.r2.2HG0164300.1.CDS.1"/>
    <property type="gene ID" value="HORVU.MOREX.r2.2HG0164300"/>
</dbReference>
<dbReference type="EnsemblPlants" id="HORVU.MOREX.r3.2HG0197820.1">
    <property type="protein sequence ID" value="HORVU.MOREX.r3.2HG0197820.1.CDS1"/>
    <property type="gene ID" value="HORVU.MOREX.r3.2HG0197820"/>
</dbReference>
<keyword evidence="6" id="KW-1185">Reference proteome</keyword>
<evidence type="ECO:0000259" key="3">
    <source>
        <dbReference type="PROSITE" id="PS50097"/>
    </source>
</evidence>
<dbReference type="InterPro" id="IPR045005">
    <property type="entry name" value="BPM1-6"/>
</dbReference>
<evidence type="ECO:0000313" key="6">
    <source>
        <dbReference type="Proteomes" id="UP000011116"/>
    </source>
</evidence>
<evidence type="ECO:0000259" key="4">
    <source>
        <dbReference type="PROSITE" id="PS50144"/>
    </source>
</evidence>
<dbReference type="InterPro" id="IPR056423">
    <property type="entry name" value="BACK_BPM_SPOP"/>
</dbReference>
<dbReference type="Pfam" id="PF24570">
    <property type="entry name" value="BACK_BPM_SPOP"/>
    <property type="match status" value="1"/>
</dbReference>
<dbReference type="SUPFAM" id="SSF54695">
    <property type="entry name" value="POZ domain"/>
    <property type="match status" value="1"/>
</dbReference>
<gene>
    <name evidence="5" type="primary">LOC123428784</name>
</gene>
<dbReference type="Proteomes" id="UP000011116">
    <property type="component" value="Chromosome 2H"/>
</dbReference>
<feature type="domain" description="BTB" evidence="3">
    <location>
        <begin position="191"/>
        <end position="258"/>
    </location>
</feature>
<dbReference type="PANTHER" id="PTHR26379:SF523">
    <property type="entry name" value="BTB DOMAIN-CONTAINING PROTEIN"/>
    <property type="match status" value="1"/>
</dbReference>